<dbReference type="AlphaFoldDB" id="A0A1Q9D5Q3"/>
<dbReference type="OrthoDB" id="202840at2759"/>
<proteinExistence type="predicted"/>
<name>A0A1Q9D5Q3_SYMMI</name>
<sequence>MLGGRHDARQPLQNVGVLNSAARATKYQVVSEQILSSIPRWLTPVNVNAWNTGRLPPALQSDFTTFWVYSASGFNVCCAEGYPVGDVPSIADVCYLSALATLNFTESLSTYKNTHLYVGPRSLIPQLYNARRFEVDVSALRFPALLRVEAACSELEAFRLARPDMRAASAAERLREIRVKRAE</sequence>
<dbReference type="EMBL" id="LSRX01000707">
    <property type="protein sequence ID" value="OLP90500.1"/>
    <property type="molecule type" value="Genomic_DNA"/>
</dbReference>
<keyword evidence="2" id="KW-1185">Reference proteome</keyword>
<evidence type="ECO:0000313" key="2">
    <source>
        <dbReference type="Proteomes" id="UP000186817"/>
    </source>
</evidence>
<reference evidence="1 2" key="1">
    <citation type="submission" date="2016-02" db="EMBL/GenBank/DDBJ databases">
        <title>Genome analysis of coral dinoflagellate symbionts highlights evolutionary adaptations to a symbiotic lifestyle.</title>
        <authorList>
            <person name="Aranda M."/>
            <person name="Li Y."/>
            <person name="Liew Y.J."/>
            <person name="Baumgarten S."/>
            <person name="Simakov O."/>
            <person name="Wilson M."/>
            <person name="Piel J."/>
            <person name="Ashoor H."/>
            <person name="Bougouffa S."/>
            <person name="Bajic V.B."/>
            <person name="Ryu T."/>
            <person name="Ravasi T."/>
            <person name="Bayer T."/>
            <person name="Micklem G."/>
            <person name="Kim H."/>
            <person name="Bhak J."/>
            <person name="Lajeunesse T.C."/>
            <person name="Voolstra C.R."/>
        </authorList>
    </citation>
    <scope>NUCLEOTIDE SEQUENCE [LARGE SCALE GENOMIC DNA]</scope>
    <source>
        <strain evidence="1 2">CCMP2467</strain>
    </source>
</reference>
<dbReference type="Gene3D" id="1.20.1050.10">
    <property type="match status" value="1"/>
</dbReference>
<protein>
    <submittedName>
        <fullName evidence="1">Uncharacterized protein</fullName>
    </submittedName>
</protein>
<evidence type="ECO:0000313" key="1">
    <source>
        <dbReference type="EMBL" id="OLP90500.1"/>
    </source>
</evidence>
<organism evidence="1 2">
    <name type="scientific">Symbiodinium microadriaticum</name>
    <name type="common">Dinoflagellate</name>
    <name type="synonym">Zooxanthella microadriatica</name>
    <dbReference type="NCBI Taxonomy" id="2951"/>
    <lineage>
        <taxon>Eukaryota</taxon>
        <taxon>Sar</taxon>
        <taxon>Alveolata</taxon>
        <taxon>Dinophyceae</taxon>
        <taxon>Suessiales</taxon>
        <taxon>Symbiodiniaceae</taxon>
        <taxon>Symbiodinium</taxon>
    </lineage>
</organism>
<dbReference type="Proteomes" id="UP000186817">
    <property type="component" value="Unassembled WGS sequence"/>
</dbReference>
<gene>
    <name evidence="1" type="ORF">AK812_SmicGene27915</name>
</gene>
<accession>A0A1Q9D5Q3</accession>
<comment type="caution">
    <text evidence="1">The sequence shown here is derived from an EMBL/GenBank/DDBJ whole genome shotgun (WGS) entry which is preliminary data.</text>
</comment>